<comment type="caution">
    <text evidence="1">The sequence shown here is derived from an EMBL/GenBank/DDBJ whole genome shotgun (WGS) entry which is preliminary data.</text>
</comment>
<reference evidence="1 2" key="1">
    <citation type="submission" date="2018-09" db="EMBL/GenBank/DDBJ databases">
        <title>Genomic Encyclopedia of Archaeal and Bacterial Type Strains, Phase II (KMG-II): from individual species to whole genera.</title>
        <authorList>
            <person name="Goeker M."/>
        </authorList>
    </citation>
    <scope>NUCLEOTIDE SEQUENCE [LARGE SCALE GENOMIC DNA]</scope>
    <source>
        <strain evidence="1 2">DSM 27620</strain>
    </source>
</reference>
<gene>
    <name evidence="1" type="ORF">BXY58_0006</name>
</gene>
<evidence type="ECO:0000313" key="2">
    <source>
        <dbReference type="Proteomes" id="UP000285906"/>
    </source>
</evidence>
<accession>A0A420DC16</accession>
<dbReference type="Proteomes" id="UP000285906">
    <property type="component" value="Unassembled WGS sequence"/>
</dbReference>
<dbReference type="EMBL" id="RAQH01000001">
    <property type="protein sequence ID" value="RKE89448.1"/>
    <property type="molecule type" value="Genomic_DNA"/>
</dbReference>
<organism evidence="1 2">
    <name type="scientific">Epilithonimonas arachidiradicis</name>
    <dbReference type="NCBI Taxonomy" id="1617282"/>
    <lineage>
        <taxon>Bacteria</taxon>
        <taxon>Pseudomonadati</taxon>
        <taxon>Bacteroidota</taxon>
        <taxon>Flavobacteriia</taxon>
        <taxon>Flavobacteriales</taxon>
        <taxon>Weeksellaceae</taxon>
        <taxon>Chryseobacterium group</taxon>
        <taxon>Epilithonimonas</taxon>
    </lineage>
</organism>
<sequence length="60" mass="7147">MSADVMDPNSGFEDAKIGIIFYCANFLFNKKEFVLIFKFINNWHNSHFKFINNRLLILFL</sequence>
<dbReference type="AlphaFoldDB" id="A0A420DC16"/>
<evidence type="ECO:0000313" key="1">
    <source>
        <dbReference type="EMBL" id="RKE89448.1"/>
    </source>
</evidence>
<protein>
    <submittedName>
        <fullName evidence="1">Uncharacterized protein</fullName>
    </submittedName>
</protein>
<proteinExistence type="predicted"/>
<name>A0A420DC16_9FLAO</name>